<dbReference type="Pfam" id="PF00155">
    <property type="entry name" value="Aminotran_1_2"/>
    <property type="match status" value="1"/>
</dbReference>
<evidence type="ECO:0000256" key="3">
    <source>
        <dbReference type="ARBA" id="ARBA00022679"/>
    </source>
</evidence>
<dbReference type="Gene3D" id="3.40.640.10">
    <property type="entry name" value="Type I PLP-dependent aspartate aminotransferase-like (Major domain)"/>
    <property type="match status" value="1"/>
</dbReference>
<dbReference type="InterPro" id="IPR019942">
    <property type="entry name" value="DapL/ALD1"/>
</dbReference>
<feature type="domain" description="Aminotransferase class I/classII large" evidence="7">
    <location>
        <begin position="77"/>
        <end position="440"/>
    </location>
</feature>
<keyword evidence="4" id="KW-0663">Pyridoxal phosphate</keyword>
<proteinExistence type="inferred from homology"/>
<dbReference type="CDD" id="cd00609">
    <property type="entry name" value="AAT_like"/>
    <property type="match status" value="1"/>
</dbReference>
<keyword evidence="6" id="KW-0732">Signal</keyword>
<keyword evidence="3" id="KW-0808">Transferase</keyword>
<dbReference type="InterPro" id="IPR015421">
    <property type="entry name" value="PyrdxlP-dep_Trfase_major"/>
</dbReference>
<feature type="chain" id="PRO_5035677266" description="Aminotransferase class I/classII large domain-containing protein" evidence="6">
    <location>
        <begin position="19"/>
        <end position="446"/>
    </location>
</feature>
<evidence type="ECO:0000256" key="5">
    <source>
        <dbReference type="ARBA" id="ARBA00061511"/>
    </source>
</evidence>
<evidence type="ECO:0000256" key="1">
    <source>
        <dbReference type="ARBA" id="ARBA00001933"/>
    </source>
</evidence>
<evidence type="ECO:0000256" key="4">
    <source>
        <dbReference type="ARBA" id="ARBA00022898"/>
    </source>
</evidence>
<dbReference type="InterPro" id="IPR004839">
    <property type="entry name" value="Aminotransferase_I/II_large"/>
</dbReference>
<organism evidence="9">
    <name type="scientific">Odontella aurita</name>
    <dbReference type="NCBI Taxonomy" id="265563"/>
    <lineage>
        <taxon>Eukaryota</taxon>
        <taxon>Sar</taxon>
        <taxon>Stramenopiles</taxon>
        <taxon>Ochrophyta</taxon>
        <taxon>Bacillariophyta</taxon>
        <taxon>Mediophyceae</taxon>
        <taxon>Biddulphiophycidae</taxon>
        <taxon>Eupodiscales</taxon>
        <taxon>Odontellaceae</taxon>
        <taxon>Odontella</taxon>
    </lineage>
</organism>
<dbReference type="EMBL" id="HBKQ01012801">
    <property type="protein sequence ID" value="CAE2222105.1"/>
    <property type="molecule type" value="Transcribed_RNA"/>
</dbReference>
<dbReference type="SUPFAM" id="SSF53383">
    <property type="entry name" value="PLP-dependent transferases"/>
    <property type="match status" value="1"/>
</dbReference>
<dbReference type="NCBIfam" id="TIGR03542">
    <property type="entry name" value="DAPAT_plant"/>
    <property type="match status" value="1"/>
</dbReference>
<name>A0A6U6DPL0_9STRA</name>
<dbReference type="InterPro" id="IPR015424">
    <property type="entry name" value="PyrdxlP-dep_Trfase"/>
</dbReference>
<dbReference type="PANTHER" id="PTHR43144">
    <property type="entry name" value="AMINOTRANSFERASE"/>
    <property type="match status" value="1"/>
</dbReference>
<dbReference type="Gene3D" id="3.90.1150.10">
    <property type="entry name" value="Aspartate Aminotransferase, domain 1"/>
    <property type="match status" value="1"/>
</dbReference>
<sequence>MKLATAALILSVVSSASAFSPSTPVRTHASPSTTALPMAGVPRNPNFAKLAGGYLFPEIGRRRTAYLEENPDMADRIISLGIGDTTMPIPEHILKGLVDGASKLGKKESYSGYGAEQGRGDLREKIASTLYGGIIEPDEVFVSDGAKCDIMRLQQMFGPGVTSAVQDPSYPVYVDTSVMMGQTGDIDESTSQYDNIVYMPCTAENEFFPDYASLPRADVVYFCSPNNPTGAAATKEQLEGLVKTCKERGSILVFDAAYAPFIRSEGVPKSIFEVEGARDCAIEVNSFSKYAGFTGVRLGWTVIPSDLKFADGTPVKQDFNRVMTTAFNGASNIVQNGGMACLDDDGMKEIDALIDYYLENAALLKEAMESIGYKVFGGTDAPYVFIQLPEGQSSWDAFSDILDKAQVVTIPGAGFGPGGEGYLRLSAFAPRDSVIEACKRLKEAMS</sequence>
<evidence type="ECO:0000313" key="9">
    <source>
        <dbReference type="EMBL" id="CAE2222107.1"/>
    </source>
</evidence>
<protein>
    <recommendedName>
        <fullName evidence="7">Aminotransferase class I/classII large domain-containing protein</fullName>
    </recommendedName>
</protein>
<dbReference type="EMBL" id="HBKQ01012802">
    <property type="protein sequence ID" value="CAE2222107.1"/>
    <property type="molecule type" value="Transcribed_RNA"/>
</dbReference>
<dbReference type="GO" id="GO:0008483">
    <property type="term" value="F:transaminase activity"/>
    <property type="evidence" value="ECO:0007669"/>
    <property type="project" value="UniProtKB-KW"/>
</dbReference>
<comment type="similarity">
    <text evidence="5">Belongs to the class-I pyridoxal-phosphate-dependent aminotransferase family. LL-diaminopimelate aminotransferase subfamily.</text>
</comment>
<dbReference type="HAMAP" id="MF_01642">
    <property type="entry name" value="DapL_aminotrans_1"/>
    <property type="match status" value="1"/>
</dbReference>
<evidence type="ECO:0000256" key="6">
    <source>
        <dbReference type="SAM" id="SignalP"/>
    </source>
</evidence>
<accession>A0A6U6DPL0</accession>
<dbReference type="GO" id="GO:0009862">
    <property type="term" value="P:systemic acquired resistance, salicylic acid mediated signaling pathway"/>
    <property type="evidence" value="ECO:0007669"/>
    <property type="project" value="UniProtKB-ARBA"/>
</dbReference>
<gene>
    <name evidence="8" type="ORF">OAUR00152_LOCUS8747</name>
    <name evidence="9" type="ORF">OAUR00152_LOCUS8748</name>
</gene>
<evidence type="ECO:0000259" key="7">
    <source>
        <dbReference type="Pfam" id="PF00155"/>
    </source>
</evidence>
<dbReference type="FunFam" id="3.40.640.10:FF:000099">
    <property type="entry name" value="LL-diaminopimelate aminotransferase, chloroplastic"/>
    <property type="match status" value="1"/>
</dbReference>
<reference evidence="9" key="1">
    <citation type="submission" date="2021-01" db="EMBL/GenBank/DDBJ databases">
        <authorList>
            <person name="Corre E."/>
            <person name="Pelletier E."/>
            <person name="Niang G."/>
            <person name="Scheremetjew M."/>
            <person name="Finn R."/>
            <person name="Kale V."/>
            <person name="Holt S."/>
            <person name="Cochrane G."/>
            <person name="Meng A."/>
            <person name="Brown T."/>
            <person name="Cohen L."/>
        </authorList>
    </citation>
    <scope>NUCLEOTIDE SEQUENCE</scope>
    <source>
        <strain evidence="9">Isolate 1302-5</strain>
    </source>
</reference>
<evidence type="ECO:0000313" key="8">
    <source>
        <dbReference type="EMBL" id="CAE2222105.1"/>
    </source>
</evidence>
<feature type="signal peptide" evidence="6">
    <location>
        <begin position="1"/>
        <end position="18"/>
    </location>
</feature>
<evidence type="ECO:0000256" key="2">
    <source>
        <dbReference type="ARBA" id="ARBA00022576"/>
    </source>
</evidence>
<dbReference type="AlphaFoldDB" id="A0A6U6DPL0"/>
<comment type="cofactor">
    <cofactor evidence="1">
        <name>pyridoxal 5'-phosphate</name>
        <dbReference type="ChEBI" id="CHEBI:597326"/>
    </cofactor>
</comment>
<dbReference type="InterPro" id="IPR015422">
    <property type="entry name" value="PyrdxlP-dep_Trfase_small"/>
</dbReference>
<dbReference type="GO" id="GO:0030170">
    <property type="term" value="F:pyridoxal phosphate binding"/>
    <property type="evidence" value="ECO:0007669"/>
    <property type="project" value="InterPro"/>
</dbReference>
<keyword evidence="2" id="KW-0032">Aminotransferase</keyword>